<dbReference type="SUPFAM" id="SSF53098">
    <property type="entry name" value="Ribonuclease H-like"/>
    <property type="match status" value="1"/>
</dbReference>
<dbReference type="InterPro" id="IPR053392">
    <property type="entry name" value="Transposase_IS30-like"/>
</dbReference>
<protein>
    <recommendedName>
        <fullName evidence="3">Integrase catalytic domain-containing protein</fullName>
    </recommendedName>
</protein>
<dbReference type="PANTHER" id="PTHR10948">
    <property type="entry name" value="TRANSPOSASE"/>
    <property type="match status" value="1"/>
</dbReference>
<evidence type="ECO:0000313" key="5">
    <source>
        <dbReference type="EMBL" id="PKY70375.1"/>
    </source>
</evidence>
<dbReference type="GO" id="GO:0003676">
    <property type="term" value="F:nucleic acid binding"/>
    <property type="evidence" value="ECO:0007669"/>
    <property type="project" value="InterPro"/>
</dbReference>
<evidence type="ECO:0000259" key="3">
    <source>
        <dbReference type="PROSITE" id="PS50994"/>
    </source>
</evidence>
<keyword evidence="1" id="KW-0233">DNA recombination</keyword>
<dbReference type="Pfam" id="PF13936">
    <property type="entry name" value="HTH_38"/>
    <property type="match status" value="1"/>
</dbReference>
<dbReference type="InterPro" id="IPR001584">
    <property type="entry name" value="Integrase_cat-core"/>
</dbReference>
<dbReference type="InterPro" id="IPR036388">
    <property type="entry name" value="WH-like_DNA-bd_sf"/>
</dbReference>
<dbReference type="Pfam" id="PF00665">
    <property type="entry name" value="rve"/>
    <property type="match status" value="1"/>
</dbReference>
<dbReference type="GO" id="GO:0015074">
    <property type="term" value="P:DNA integration"/>
    <property type="evidence" value="ECO:0007669"/>
    <property type="project" value="InterPro"/>
</dbReference>
<dbReference type="GO" id="GO:0032196">
    <property type="term" value="P:transposition"/>
    <property type="evidence" value="ECO:0007669"/>
    <property type="project" value="TreeGrafter"/>
</dbReference>
<evidence type="ECO:0000256" key="1">
    <source>
        <dbReference type="ARBA" id="ARBA00023172"/>
    </source>
</evidence>
<dbReference type="Pfam" id="PF13384">
    <property type="entry name" value="HTH_23"/>
    <property type="match status" value="1"/>
</dbReference>
<name>A0A2I1IE89_9MICO</name>
<dbReference type="Gene3D" id="3.30.420.10">
    <property type="entry name" value="Ribonuclease H-like superfamily/Ribonuclease H"/>
    <property type="match status" value="1"/>
</dbReference>
<dbReference type="AlphaFoldDB" id="A0A2I1IE89"/>
<dbReference type="Gene3D" id="1.10.10.10">
    <property type="entry name" value="Winged helix-like DNA-binding domain superfamily/Winged helix DNA-binding domain"/>
    <property type="match status" value="1"/>
</dbReference>
<dbReference type="Proteomes" id="UP000242755">
    <property type="component" value="Unassembled WGS sequence"/>
</dbReference>
<dbReference type="NCBIfam" id="NF033563">
    <property type="entry name" value="transpos_IS30"/>
    <property type="match status" value="1"/>
</dbReference>
<feature type="domain" description="Integrase catalytic" evidence="3">
    <location>
        <begin position="400"/>
        <end position="555"/>
    </location>
</feature>
<accession>A0A2I1IE89</accession>
<evidence type="ECO:0000313" key="4">
    <source>
        <dbReference type="EMBL" id="PKY69435.1"/>
    </source>
</evidence>
<gene>
    <name evidence="5" type="ORF">CYJ40_06575</name>
    <name evidence="4" type="ORF">CYJ40_10410</name>
</gene>
<dbReference type="EMBL" id="PKGO01000012">
    <property type="protein sequence ID" value="PKY69435.1"/>
    <property type="molecule type" value="Genomic_DNA"/>
</dbReference>
<dbReference type="InterPro" id="IPR025246">
    <property type="entry name" value="IS30-like_HTH"/>
</dbReference>
<dbReference type="InterPro" id="IPR051917">
    <property type="entry name" value="Transposase-Integrase"/>
</dbReference>
<dbReference type="GO" id="GO:0006310">
    <property type="term" value="P:DNA recombination"/>
    <property type="evidence" value="ECO:0007669"/>
    <property type="project" value="UniProtKB-KW"/>
</dbReference>
<dbReference type="EMBL" id="PKGO01000005">
    <property type="protein sequence ID" value="PKY70375.1"/>
    <property type="molecule type" value="Genomic_DNA"/>
</dbReference>
<dbReference type="GO" id="GO:0004803">
    <property type="term" value="F:transposase activity"/>
    <property type="evidence" value="ECO:0007669"/>
    <property type="project" value="TreeGrafter"/>
</dbReference>
<sequence>MRHLDLEVVVAGRWTPKDVKAASVARLVAGDDVGEIAREAGVAEATVYEWVKQAGVLPPKKALARARDQLIDEALALVASGMSVPDAAATLGMSPGALYQRLAKVGVLTELQQKPRITPQQKADAVARVLAGEPVDKVAAAFDRSANSVYRWVQQARQEKAGGNRDASQRADTPEACTVKPPAHSKVDSVPAPMKTQAGHAPADYAEDRVKVGRGVRLSYEDRLTIQHGCNQGMSARQIGALLGRHHSVISREIARNGWEVPGEDGEATVYYNARQAGLGAKARAHRPKVRKLDDNPALRAVVVTCLARRWSPGRISVWLQHAFADDESMRISHEAIYSALYIQGKGSLRAELEAVMKTQDVLIRGGKRRKARPRNAGVLTGKPWIKGAEITKRSPEADDRAIPGHWEGDLVIGTGGKSALITLVERTSRYTLLGHLPTEHTSMTVIATIQQMVKDLNAEQLKTITWDQGVEMAETARVRIKDGCEVYFCDPHAPWQRPTNENTNGEIRRRFYKKGTDFAEVTPGHVAWVQDELNDTPRQVLGGATPREILQQIFNRGALTA</sequence>
<evidence type="ECO:0000256" key="2">
    <source>
        <dbReference type="SAM" id="MobiDB-lite"/>
    </source>
</evidence>
<organism evidence="4 6">
    <name type="scientific">Brevibacterium ravenspurgense</name>
    <dbReference type="NCBI Taxonomy" id="479117"/>
    <lineage>
        <taxon>Bacteria</taxon>
        <taxon>Bacillati</taxon>
        <taxon>Actinomycetota</taxon>
        <taxon>Actinomycetes</taxon>
        <taxon>Micrococcales</taxon>
        <taxon>Brevibacteriaceae</taxon>
        <taxon>Brevibacterium</taxon>
    </lineage>
</organism>
<evidence type="ECO:0000313" key="6">
    <source>
        <dbReference type="Proteomes" id="UP000242755"/>
    </source>
</evidence>
<dbReference type="InterPro" id="IPR036397">
    <property type="entry name" value="RNaseH_sf"/>
</dbReference>
<dbReference type="InterPro" id="IPR012337">
    <property type="entry name" value="RNaseH-like_sf"/>
</dbReference>
<proteinExistence type="predicted"/>
<dbReference type="PROSITE" id="PS50994">
    <property type="entry name" value="INTEGRASE"/>
    <property type="match status" value="1"/>
</dbReference>
<dbReference type="GO" id="GO:0005829">
    <property type="term" value="C:cytosol"/>
    <property type="evidence" value="ECO:0007669"/>
    <property type="project" value="TreeGrafter"/>
</dbReference>
<comment type="caution">
    <text evidence="4">The sequence shown here is derived from an EMBL/GenBank/DDBJ whole genome shotgun (WGS) entry which is preliminary data.</text>
</comment>
<reference evidence="4 6" key="1">
    <citation type="submission" date="2017-12" db="EMBL/GenBank/DDBJ databases">
        <title>Phylogenetic diversity of female urinary microbiome.</title>
        <authorList>
            <person name="Thomas-White K."/>
            <person name="Wolfe A.J."/>
        </authorList>
    </citation>
    <scope>NUCLEOTIDE SEQUENCE [LARGE SCALE GENOMIC DNA]</scope>
    <source>
        <strain evidence="4 6">UMB0426</strain>
    </source>
</reference>
<feature type="compositionally biased region" description="Basic and acidic residues" evidence="2">
    <location>
        <begin position="157"/>
        <end position="173"/>
    </location>
</feature>
<dbReference type="PANTHER" id="PTHR10948:SF23">
    <property type="entry name" value="TRANSPOSASE INSI FOR INSERTION SEQUENCE ELEMENT IS30A-RELATED"/>
    <property type="match status" value="1"/>
</dbReference>
<feature type="region of interest" description="Disordered" evidence="2">
    <location>
        <begin position="157"/>
        <end position="202"/>
    </location>
</feature>